<name>A0A502CUZ7_9MICO</name>
<evidence type="ECO:0000256" key="5">
    <source>
        <dbReference type="SAM" id="MobiDB-lite"/>
    </source>
</evidence>
<evidence type="ECO:0000259" key="6">
    <source>
        <dbReference type="PROSITE" id="PS50977"/>
    </source>
</evidence>
<dbReference type="RefSeq" id="WP_140739820.1">
    <property type="nucleotide sequence ID" value="NZ_RCZM01000003.1"/>
</dbReference>
<keyword evidence="8" id="KW-1185">Reference proteome</keyword>
<reference evidence="7 8" key="1">
    <citation type="journal article" date="2019" name="Environ. Microbiol.">
        <title>Species interactions and distinct microbial communities in high Arctic permafrost affected cryosols are associated with the CH4 and CO2 gas fluxes.</title>
        <authorList>
            <person name="Altshuler I."/>
            <person name="Hamel J."/>
            <person name="Turney S."/>
            <person name="Magnuson E."/>
            <person name="Levesque R."/>
            <person name="Greer C."/>
            <person name="Whyte L.G."/>
        </authorList>
    </citation>
    <scope>NUCLEOTIDE SEQUENCE [LARGE SCALE GENOMIC DNA]</scope>
    <source>
        <strain evidence="7 8">S9.3A</strain>
    </source>
</reference>
<feature type="region of interest" description="Disordered" evidence="5">
    <location>
        <begin position="1"/>
        <end position="35"/>
    </location>
</feature>
<dbReference type="GO" id="GO:0000976">
    <property type="term" value="F:transcription cis-regulatory region binding"/>
    <property type="evidence" value="ECO:0007669"/>
    <property type="project" value="TreeGrafter"/>
</dbReference>
<dbReference type="SUPFAM" id="SSF48498">
    <property type="entry name" value="Tetracyclin repressor-like, C-terminal domain"/>
    <property type="match status" value="1"/>
</dbReference>
<dbReference type="Proteomes" id="UP000317722">
    <property type="component" value="Unassembled WGS sequence"/>
</dbReference>
<evidence type="ECO:0000313" key="8">
    <source>
        <dbReference type="Proteomes" id="UP000317722"/>
    </source>
</evidence>
<keyword evidence="3" id="KW-0804">Transcription</keyword>
<dbReference type="InterPro" id="IPR001647">
    <property type="entry name" value="HTH_TetR"/>
</dbReference>
<gene>
    <name evidence="7" type="ORF">EAH86_09835</name>
</gene>
<sequence>MSTRHPVTGTAAPADSTPARRGRGRPKGAAGAGETRERIVAAAADLFAERGFHATPMTGIAVASGLSQTGLLHHFASKEDLLAAVLEQRDTRDVEALSARRAVPARGWEVYDDMVELVRLNAEREALVRLFTNLAGEAVDRTHPGHDWLRRHHAVAVDSLTRGLTEAVADGTADPEVPAWTIARQFVALMDGLQLQWLMAPEEVDMAADVAAHLATVRDRWATTAG</sequence>
<accession>A0A502CUZ7</accession>
<dbReference type="PROSITE" id="PS50977">
    <property type="entry name" value="HTH_TETR_2"/>
    <property type="match status" value="1"/>
</dbReference>
<evidence type="ECO:0000256" key="2">
    <source>
        <dbReference type="ARBA" id="ARBA00023125"/>
    </source>
</evidence>
<feature type="domain" description="HTH tetR-type" evidence="6">
    <location>
        <begin position="33"/>
        <end position="93"/>
    </location>
</feature>
<protein>
    <submittedName>
        <fullName evidence="7">TetR/AcrR family transcriptional regulator</fullName>
    </submittedName>
</protein>
<dbReference type="Gene3D" id="1.10.357.10">
    <property type="entry name" value="Tetracycline Repressor, domain 2"/>
    <property type="match status" value="1"/>
</dbReference>
<dbReference type="InterPro" id="IPR036271">
    <property type="entry name" value="Tet_transcr_reg_TetR-rel_C_sf"/>
</dbReference>
<dbReference type="SUPFAM" id="SSF46689">
    <property type="entry name" value="Homeodomain-like"/>
    <property type="match status" value="1"/>
</dbReference>
<proteinExistence type="predicted"/>
<dbReference type="PANTHER" id="PTHR30055:SF234">
    <property type="entry name" value="HTH-TYPE TRANSCRIPTIONAL REGULATOR BETI"/>
    <property type="match status" value="1"/>
</dbReference>
<dbReference type="InterPro" id="IPR009057">
    <property type="entry name" value="Homeodomain-like_sf"/>
</dbReference>
<dbReference type="OrthoDB" id="7505659at2"/>
<dbReference type="PANTHER" id="PTHR30055">
    <property type="entry name" value="HTH-TYPE TRANSCRIPTIONAL REGULATOR RUTR"/>
    <property type="match status" value="1"/>
</dbReference>
<evidence type="ECO:0000256" key="3">
    <source>
        <dbReference type="ARBA" id="ARBA00023163"/>
    </source>
</evidence>
<evidence type="ECO:0000256" key="1">
    <source>
        <dbReference type="ARBA" id="ARBA00023015"/>
    </source>
</evidence>
<dbReference type="Pfam" id="PF00440">
    <property type="entry name" value="TetR_N"/>
    <property type="match status" value="1"/>
</dbReference>
<organism evidence="7 8">
    <name type="scientific">Pedococcus bigeumensis</name>
    <dbReference type="NCBI Taxonomy" id="433644"/>
    <lineage>
        <taxon>Bacteria</taxon>
        <taxon>Bacillati</taxon>
        <taxon>Actinomycetota</taxon>
        <taxon>Actinomycetes</taxon>
        <taxon>Micrococcales</taxon>
        <taxon>Intrasporangiaceae</taxon>
        <taxon>Pedococcus</taxon>
    </lineage>
</organism>
<dbReference type="AlphaFoldDB" id="A0A502CUZ7"/>
<evidence type="ECO:0000256" key="4">
    <source>
        <dbReference type="PROSITE-ProRule" id="PRU00335"/>
    </source>
</evidence>
<dbReference type="EMBL" id="RCZM01000003">
    <property type="protein sequence ID" value="TPG17067.1"/>
    <property type="molecule type" value="Genomic_DNA"/>
</dbReference>
<keyword evidence="2 4" id="KW-0238">DNA-binding</keyword>
<dbReference type="InterPro" id="IPR050109">
    <property type="entry name" value="HTH-type_TetR-like_transc_reg"/>
</dbReference>
<comment type="caution">
    <text evidence="7">The sequence shown here is derived from an EMBL/GenBank/DDBJ whole genome shotgun (WGS) entry which is preliminary data.</text>
</comment>
<dbReference type="GO" id="GO:0003700">
    <property type="term" value="F:DNA-binding transcription factor activity"/>
    <property type="evidence" value="ECO:0007669"/>
    <property type="project" value="TreeGrafter"/>
</dbReference>
<dbReference type="PRINTS" id="PR00455">
    <property type="entry name" value="HTHTETR"/>
</dbReference>
<keyword evidence="1" id="KW-0805">Transcription regulation</keyword>
<feature type="DNA-binding region" description="H-T-H motif" evidence="4">
    <location>
        <begin position="56"/>
        <end position="75"/>
    </location>
</feature>
<evidence type="ECO:0000313" key="7">
    <source>
        <dbReference type="EMBL" id="TPG17067.1"/>
    </source>
</evidence>